<sequence>MTSGEILEQTQFTPSIKSSIPLTVPAMSSEAVNTTPNQSVQSETEQQIVHVSQPSETDPEHRTAESESIYAESTTSTKASSSSSRFASLSKLPLLSRIGSSSAGSSTSSDTTLRTQSSKSRADGKKGGLLGVVLRKSKAQGDAKGKSKTQAPEHEEEPSDSAGGKKSAVRDPVKTVPSGKPPAVTFGDLAYRYGSPGGSGSRRL</sequence>
<evidence type="ECO:0000256" key="1">
    <source>
        <dbReference type="SAM" id="MobiDB-lite"/>
    </source>
</evidence>
<feature type="compositionally biased region" description="Gly residues" evidence="1">
    <location>
        <begin position="195"/>
        <end position="204"/>
    </location>
</feature>
<protein>
    <submittedName>
        <fullName evidence="2">Uncharacterized protein</fullName>
    </submittedName>
</protein>
<evidence type="ECO:0000313" key="2">
    <source>
        <dbReference type="EMBL" id="KIM26412.1"/>
    </source>
</evidence>
<feature type="region of interest" description="Disordered" evidence="1">
    <location>
        <begin position="27"/>
        <end position="204"/>
    </location>
</feature>
<dbReference type="Proteomes" id="UP000054097">
    <property type="component" value="Unassembled WGS sequence"/>
</dbReference>
<proteinExistence type="predicted"/>
<feature type="compositionally biased region" description="Polar residues" evidence="1">
    <location>
        <begin position="30"/>
        <end position="56"/>
    </location>
</feature>
<feature type="compositionally biased region" description="Polar residues" evidence="1">
    <location>
        <begin position="110"/>
        <end position="119"/>
    </location>
</feature>
<name>A0A0C2XB40_SERVB</name>
<feature type="compositionally biased region" description="Low complexity" evidence="1">
    <location>
        <begin position="71"/>
        <end position="109"/>
    </location>
</feature>
<dbReference type="AlphaFoldDB" id="A0A0C2XB40"/>
<organism evidence="2 3">
    <name type="scientific">Serendipita vermifera MAFF 305830</name>
    <dbReference type="NCBI Taxonomy" id="933852"/>
    <lineage>
        <taxon>Eukaryota</taxon>
        <taxon>Fungi</taxon>
        <taxon>Dikarya</taxon>
        <taxon>Basidiomycota</taxon>
        <taxon>Agaricomycotina</taxon>
        <taxon>Agaricomycetes</taxon>
        <taxon>Sebacinales</taxon>
        <taxon>Serendipitaceae</taxon>
        <taxon>Serendipita</taxon>
    </lineage>
</organism>
<reference evidence="2 3" key="1">
    <citation type="submission" date="2014-04" db="EMBL/GenBank/DDBJ databases">
        <authorList>
            <consortium name="DOE Joint Genome Institute"/>
            <person name="Kuo A."/>
            <person name="Zuccaro A."/>
            <person name="Kohler A."/>
            <person name="Nagy L.G."/>
            <person name="Floudas D."/>
            <person name="Copeland A."/>
            <person name="Barry K.W."/>
            <person name="Cichocki N."/>
            <person name="Veneault-Fourrey C."/>
            <person name="LaButti K."/>
            <person name="Lindquist E.A."/>
            <person name="Lipzen A."/>
            <person name="Lundell T."/>
            <person name="Morin E."/>
            <person name="Murat C."/>
            <person name="Sun H."/>
            <person name="Tunlid A."/>
            <person name="Henrissat B."/>
            <person name="Grigoriev I.V."/>
            <person name="Hibbett D.S."/>
            <person name="Martin F."/>
            <person name="Nordberg H.P."/>
            <person name="Cantor M.N."/>
            <person name="Hua S.X."/>
        </authorList>
    </citation>
    <scope>NUCLEOTIDE SEQUENCE [LARGE SCALE GENOMIC DNA]</scope>
    <source>
        <strain evidence="2 3">MAFF 305830</strain>
    </source>
</reference>
<dbReference type="EMBL" id="KN824306">
    <property type="protein sequence ID" value="KIM26412.1"/>
    <property type="molecule type" value="Genomic_DNA"/>
</dbReference>
<gene>
    <name evidence="2" type="ORF">M408DRAFT_193015</name>
</gene>
<accession>A0A0C2XB40</accession>
<keyword evidence="3" id="KW-1185">Reference proteome</keyword>
<reference evidence="3" key="2">
    <citation type="submission" date="2015-01" db="EMBL/GenBank/DDBJ databases">
        <title>Evolutionary Origins and Diversification of the Mycorrhizal Mutualists.</title>
        <authorList>
            <consortium name="DOE Joint Genome Institute"/>
            <consortium name="Mycorrhizal Genomics Consortium"/>
            <person name="Kohler A."/>
            <person name="Kuo A."/>
            <person name="Nagy L.G."/>
            <person name="Floudas D."/>
            <person name="Copeland A."/>
            <person name="Barry K.W."/>
            <person name="Cichocki N."/>
            <person name="Veneault-Fourrey C."/>
            <person name="LaButti K."/>
            <person name="Lindquist E.A."/>
            <person name="Lipzen A."/>
            <person name="Lundell T."/>
            <person name="Morin E."/>
            <person name="Murat C."/>
            <person name="Riley R."/>
            <person name="Ohm R."/>
            <person name="Sun H."/>
            <person name="Tunlid A."/>
            <person name="Henrissat B."/>
            <person name="Grigoriev I.V."/>
            <person name="Hibbett D.S."/>
            <person name="Martin F."/>
        </authorList>
    </citation>
    <scope>NUCLEOTIDE SEQUENCE [LARGE SCALE GENOMIC DNA]</scope>
    <source>
        <strain evidence="3">MAFF 305830</strain>
    </source>
</reference>
<evidence type="ECO:0000313" key="3">
    <source>
        <dbReference type="Proteomes" id="UP000054097"/>
    </source>
</evidence>
<dbReference type="HOGENOM" id="CLU_1343978_0_0_1"/>